<accession>A0ABN9QMW2</accession>
<evidence type="ECO:0000256" key="1">
    <source>
        <dbReference type="SAM" id="MobiDB-lite"/>
    </source>
</evidence>
<feature type="region of interest" description="Disordered" evidence="1">
    <location>
        <begin position="1"/>
        <end position="23"/>
    </location>
</feature>
<feature type="compositionally biased region" description="Basic residues" evidence="1">
    <location>
        <begin position="201"/>
        <end position="211"/>
    </location>
</feature>
<gene>
    <name evidence="2" type="ORF">PCOR1329_LOCUS12577</name>
</gene>
<keyword evidence="3" id="KW-1185">Reference proteome</keyword>
<feature type="compositionally biased region" description="Basic and acidic residues" evidence="1">
    <location>
        <begin position="271"/>
        <end position="289"/>
    </location>
</feature>
<comment type="caution">
    <text evidence="2">The sequence shown here is derived from an EMBL/GenBank/DDBJ whole genome shotgun (WGS) entry which is preliminary data.</text>
</comment>
<feature type="compositionally biased region" description="Low complexity" evidence="1">
    <location>
        <begin position="57"/>
        <end position="68"/>
    </location>
</feature>
<feature type="compositionally biased region" description="Basic and acidic residues" evidence="1">
    <location>
        <begin position="296"/>
        <end position="305"/>
    </location>
</feature>
<protein>
    <submittedName>
        <fullName evidence="2">Uncharacterized protein</fullName>
    </submittedName>
</protein>
<evidence type="ECO:0000313" key="2">
    <source>
        <dbReference type="EMBL" id="CAK0806284.1"/>
    </source>
</evidence>
<dbReference type="Proteomes" id="UP001189429">
    <property type="component" value="Unassembled WGS sequence"/>
</dbReference>
<reference evidence="2" key="1">
    <citation type="submission" date="2023-10" db="EMBL/GenBank/DDBJ databases">
        <authorList>
            <person name="Chen Y."/>
            <person name="Shah S."/>
            <person name="Dougan E. K."/>
            <person name="Thang M."/>
            <person name="Chan C."/>
        </authorList>
    </citation>
    <scope>NUCLEOTIDE SEQUENCE [LARGE SCALE GENOMIC DNA]</scope>
</reference>
<feature type="compositionally biased region" description="Basic and acidic residues" evidence="1">
    <location>
        <begin position="71"/>
        <end position="100"/>
    </location>
</feature>
<feature type="compositionally biased region" description="Basic and acidic residues" evidence="1">
    <location>
        <begin position="10"/>
        <end position="23"/>
    </location>
</feature>
<feature type="region of interest" description="Disordered" evidence="1">
    <location>
        <begin position="154"/>
        <end position="311"/>
    </location>
</feature>
<feature type="region of interest" description="Disordered" evidence="1">
    <location>
        <begin position="48"/>
        <end position="120"/>
    </location>
</feature>
<evidence type="ECO:0000313" key="3">
    <source>
        <dbReference type="Proteomes" id="UP001189429"/>
    </source>
</evidence>
<dbReference type="EMBL" id="CAUYUJ010003681">
    <property type="protein sequence ID" value="CAK0806284.1"/>
    <property type="molecule type" value="Genomic_DNA"/>
</dbReference>
<proteinExistence type="predicted"/>
<name>A0ABN9QMW2_9DINO</name>
<sequence>MSRDLTVFRGRRDQDPPGMSEKVERIMQEQGVSEPVARNLIKYGKFGIGPMAGGQLAPQAPASRPAPSMKDAAEERKRKLQEQEERLQALEKQREDERRHAPQAAFSPFEQAERPKAARSAPRLGLISLGAVQSRPESIDPLAKVDVPVLAEGAAGAAEDGPGGKGRPADAVTGAAAPQPSRESEHAPEKRRVFTEDDRRKPPKKKKKRRREVGSSDSEEAANGAAQESAKRAREAAQRPPRPRSPSSASGPPEPPREARPAASGSLMTEEQVRAMMGKEKGKKLERGSARAKARIQKEMQEWESTKNSNPEFWKAPKFALCYSGETTKNRNY</sequence>
<feature type="compositionally biased region" description="Basic and acidic residues" evidence="1">
    <location>
        <begin position="182"/>
        <end position="200"/>
    </location>
</feature>
<organism evidence="2 3">
    <name type="scientific">Prorocentrum cordatum</name>
    <dbReference type="NCBI Taxonomy" id="2364126"/>
    <lineage>
        <taxon>Eukaryota</taxon>
        <taxon>Sar</taxon>
        <taxon>Alveolata</taxon>
        <taxon>Dinophyceae</taxon>
        <taxon>Prorocentrales</taxon>
        <taxon>Prorocentraceae</taxon>
        <taxon>Prorocentrum</taxon>
    </lineage>
</organism>